<feature type="transmembrane region" description="Helical" evidence="1">
    <location>
        <begin position="198"/>
        <end position="224"/>
    </location>
</feature>
<organism evidence="2 3">
    <name type="scientific">Vagococcus carniphilus</name>
    <dbReference type="NCBI Taxonomy" id="218144"/>
    <lineage>
        <taxon>Bacteria</taxon>
        <taxon>Bacillati</taxon>
        <taxon>Bacillota</taxon>
        <taxon>Bacilli</taxon>
        <taxon>Lactobacillales</taxon>
        <taxon>Enterococcaceae</taxon>
        <taxon>Vagococcus</taxon>
    </lineage>
</organism>
<feature type="transmembrane region" description="Helical" evidence="1">
    <location>
        <begin position="265"/>
        <end position="288"/>
    </location>
</feature>
<proteinExistence type="predicted"/>
<name>A0A430B056_9ENTE</name>
<feature type="transmembrane region" description="Helical" evidence="1">
    <location>
        <begin position="321"/>
        <end position="341"/>
    </location>
</feature>
<sequence length="382" mass="43793">MNLRLVGFEIKKLVEQPIIFLFLFGCLLFNTGLLLTLDVNDDYLNSIKQVNIEEGQKVTPELKENILSKEKNQRVKNDIKSVEDIYDTLQGEELSKKMIDVFQVQGNYRGKLEEKYQQLNPVITQLSKEKAALDIALGSETLPVFNHLKNVVLKALLIESLIFACLIGLFSSTAEKLTKTDKLLLTSEIGRKVQVNKYIAGICLSLLFYIILHLFSLSTLFLFYPMTELLDSSVSTYFLTNIYENSLLFVEMPFITWLPMSIKNYVIFSILLGLGLLIIYFTLFFFIGLWKENMAKGLGVAIVLFCVHKGLVSYTSSKMDYFFLLLMFSPQQVLENYSFWFTETGPYTIIPFQETVVVSASLVLLSGFSLLFRYFYSKKEVL</sequence>
<evidence type="ECO:0000256" key="1">
    <source>
        <dbReference type="SAM" id="Phobius"/>
    </source>
</evidence>
<dbReference type="AlphaFoldDB" id="A0A430B056"/>
<protein>
    <submittedName>
        <fullName evidence="2">Uncharacterized protein</fullName>
    </submittedName>
</protein>
<dbReference type="Proteomes" id="UP000288028">
    <property type="component" value="Unassembled WGS sequence"/>
</dbReference>
<evidence type="ECO:0000313" key="3">
    <source>
        <dbReference type="Proteomes" id="UP000288028"/>
    </source>
</evidence>
<dbReference type="PROSITE" id="PS51257">
    <property type="entry name" value="PROKAR_LIPOPROTEIN"/>
    <property type="match status" value="1"/>
</dbReference>
<dbReference type="RefSeq" id="WP_126794587.1">
    <property type="nucleotide sequence ID" value="NZ_CP060720.1"/>
</dbReference>
<gene>
    <name evidence="2" type="ORF">CBF28_09425</name>
</gene>
<comment type="caution">
    <text evidence="2">The sequence shown here is derived from an EMBL/GenBank/DDBJ whole genome shotgun (WGS) entry which is preliminary data.</text>
</comment>
<dbReference type="GeneID" id="95582031"/>
<dbReference type="OrthoDB" id="2199842at2"/>
<feature type="transmembrane region" description="Helical" evidence="1">
    <location>
        <begin position="294"/>
        <end position="314"/>
    </location>
</feature>
<dbReference type="EMBL" id="NGKB01000008">
    <property type="protein sequence ID" value="RSU13694.1"/>
    <property type="molecule type" value="Genomic_DNA"/>
</dbReference>
<reference evidence="2 3" key="1">
    <citation type="submission" date="2017-05" db="EMBL/GenBank/DDBJ databases">
        <title>Vagococcus spp. assemblies.</title>
        <authorList>
            <person name="Gulvik C.A."/>
        </authorList>
    </citation>
    <scope>NUCLEOTIDE SEQUENCE [LARGE SCALE GENOMIC DNA]</scope>
    <source>
        <strain evidence="2 3">SS1714</strain>
    </source>
</reference>
<feature type="transmembrane region" description="Helical" evidence="1">
    <location>
        <begin position="356"/>
        <end position="376"/>
    </location>
</feature>
<keyword evidence="3" id="KW-1185">Reference proteome</keyword>
<feature type="transmembrane region" description="Helical" evidence="1">
    <location>
        <begin position="151"/>
        <end position="170"/>
    </location>
</feature>
<feature type="transmembrane region" description="Helical" evidence="1">
    <location>
        <begin position="236"/>
        <end position="258"/>
    </location>
</feature>
<evidence type="ECO:0000313" key="2">
    <source>
        <dbReference type="EMBL" id="RSU13694.1"/>
    </source>
</evidence>
<keyword evidence="1" id="KW-0812">Transmembrane</keyword>
<keyword evidence="1" id="KW-1133">Transmembrane helix</keyword>
<keyword evidence="1" id="KW-0472">Membrane</keyword>
<feature type="transmembrane region" description="Helical" evidence="1">
    <location>
        <begin position="18"/>
        <end position="37"/>
    </location>
</feature>
<accession>A0A430B056</accession>